<evidence type="ECO:0008006" key="3">
    <source>
        <dbReference type="Google" id="ProtNLM"/>
    </source>
</evidence>
<dbReference type="OrthoDB" id="8481134at2"/>
<name>A0A328AS72_9CAUL</name>
<gene>
    <name evidence="1" type="ORF">DJ017_14415</name>
</gene>
<accession>A0A328AS72</accession>
<protein>
    <recommendedName>
        <fullName evidence="3">Flagellar protein FlaG</fullName>
    </recommendedName>
</protein>
<dbReference type="Proteomes" id="UP000249254">
    <property type="component" value="Unassembled WGS sequence"/>
</dbReference>
<dbReference type="AlphaFoldDB" id="A0A328AS72"/>
<dbReference type="InterPro" id="IPR035924">
    <property type="entry name" value="FlaG-like_sf"/>
</dbReference>
<reference evidence="2" key="1">
    <citation type="submission" date="2018-05" db="EMBL/GenBank/DDBJ databases">
        <authorList>
            <person name="Li X."/>
        </authorList>
    </citation>
    <scope>NUCLEOTIDE SEQUENCE [LARGE SCALE GENOMIC DNA]</scope>
    <source>
        <strain evidence="2">LX32</strain>
    </source>
</reference>
<dbReference type="SUPFAM" id="SSF160214">
    <property type="entry name" value="FlaG-like"/>
    <property type="match status" value="1"/>
</dbReference>
<comment type="caution">
    <text evidence="1">The sequence shown here is derived from an EMBL/GenBank/DDBJ whole genome shotgun (WGS) entry which is preliminary data.</text>
</comment>
<keyword evidence="2" id="KW-1185">Reference proteome</keyword>
<dbReference type="EMBL" id="QFYQ01000001">
    <property type="protein sequence ID" value="RAK56374.1"/>
    <property type="molecule type" value="Genomic_DNA"/>
</dbReference>
<dbReference type="Gene3D" id="3.30.160.170">
    <property type="entry name" value="FlaG-like"/>
    <property type="match status" value="1"/>
</dbReference>
<evidence type="ECO:0000313" key="2">
    <source>
        <dbReference type="Proteomes" id="UP000249254"/>
    </source>
</evidence>
<proteinExistence type="predicted"/>
<evidence type="ECO:0000313" key="1">
    <source>
        <dbReference type="EMBL" id="RAK56374.1"/>
    </source>
</evidence>
<organism evidence="1 2">
    <name type="scientific">Phenylobacterium soli</name>
    <dbReference type="NCBI Taxonomy" id="2170551"/>
    <lineage>
        <taxon>Bacteria</taxon>
        <taxon>Pseudomonadati</taxon>
        <taxon>Pseudomonadota</taxon>
        <taxon>Alphaproteobacteria</taxon>
        <taxon>Caulobacterales</taxon>
        <taxon>Caulobacteraceae</taxon>
        <taxon>Phenylobacterium</taxon>
    </lineage>
</organism>
<sequence length="63" mass="7087">MAMQNDAADLRLVIEEDRASGLFIYKTIDRRTGDIVQQLPREAVVRMHQAEDYAAGAIIKAKI</sequence>